<evidence type="ECO:0000256" key="1">
    <source>
        <dbReference type="ARBA" id="ARBA00022603"/>
    </source>
</evidence>
<dbReference type="InterPro" id="IPR049560">
    <property type="entry name" value="MeTrfase_RsmB-F_NOP2_cat"/>
</dbReference>
<dbReference type="SUPFAM" id="SSF53335">
    <property type="entry name" value="S-adenosyl-L-methionine-dependent methyltransferases"/>
    <property type="match status" value="1"/>
</dbReference>
<dbReference type="InterPro" id="IPR001678">
    <property type="entry name" value="MeTrfase_RsmB-F_NOP2_dom"/>
</dbReference>
<dbReference type="Proteomes" id="UP000198703">
    <property type="component" value="Unassembled WGS sequence"/>
</dbReference>
<evidence type="ECO:0000256" key="2">
    <source>
        <dbReference type="ARBA" id="ARBA00022679"/>
    </source>
</evidence>
<evidence type="ECO:0000259" key="6">
    <source>
        <dbReference type="PROSITE" id="PS51686"/>
    </source>
</evidence>
<dbReference type="GO" id="GO:0001510">
    <property type="term" value="P:RNA methylation"/>
    <property type="evidence" value="ECO:0007669"/>
    <property type="project" value="InterPro"/>
</dbReference>
<protein>
    <submittedName>
        <fullName evidence="7">16S rRNA (Cytosine967-C5)-methyltransferase</fullName>
    </submittedName>
</protein>
<keyword evidence="2 5" id="KW-0808">Transferase</keyword>
<dbReference type="Pfam" id="PF01189">
    <property type="entry name" value="Methyltr_RsmB-F"/>
    <property type="match status" value="1"/>
</dbReference>
<feature type="domain" description="SAM-dependent MTase RsmB/NOP-type" evidence="6">
    <location>
        <begin position="140"/>
        <end position="389"/>
    </location>
</feature>
<dbReference type="Gene3D" id="3.40.50.150">
    <property type="entry name" value="Vaccinia Virus protein VP39"/>
    <property type="match status" value="1"/>
</dbReference>
<comment type="caution">
    <text evidence="5">Lacks conserved residue(s) required for the propagation of feature annotation.</text>
</comment>
<dbReference type="OrthoDB" id="9810297at2"/>
<feature type="binding site" evidence="5">
    <location>
        <position position="301"/>
    </location>
    <ligand>
        <name>S-adenosyl-L-methionine</name>
        <dbReference type="ChEBI" id="CHEBI:59789"/>
    </ligand>
</feature>
<dbReference type="PANTHER" id="PTHR22807:SF53">
    <property type="entry name" value="RIBOSOMAL RNA SMALL SUBUNIT METHYLTRANSFERASE B-RELATED"/>
    <property type="match status" value="1"/>
</dbReference>
<feature type="active site" description="Nucleophile" evidence="5">
    <location>
        <position position="354"/>
    </location>
</feature>
<evidence type="ECO:0000256" key="3">
    <source>
        <dbReference type="ARBA" id="ARBA00022691"/>
    </source>
</evidence>
<accession>A0A1H3XC85</accession>
<dbReference type="Pfam" id="PF22458">
    <property type="entry name" value="RsmF-B_ferredox"/>
    <property type="match status" value="1"/>
</dbReference>
<dbReference type="InterPro" id="IPR054728">
    <property type="entry name" value="RsmB-like_ferredoxin"/>
</dbReference>
<dbReference type="GO" id="GO:0008173">
    <property type="term" value="F:RNA methyltransferase activity"/>
    <property type="evidence" value="ECO:0007669"/>
    <property type="project" value="InterPro"/>
</dbReference>
<sequence>MTPPARMAAAIEALEAVERSDAPAERVLAAWGRANRYAGSKDRAAVADRVFDCLRRRRSLAWPLRADTARAAVIGSVLAEGGDPAALFTGQGHAPAALTADEFAALAEPPPPPPDPVRLDYPDWLDAPLREGLGASFEASLLAMRTRAPVDMRVNTLRADVDAARRRLSADGVETSPGPFPELAPHCLRAAPGAPVARGRAYADGLVELQDAASQAVAAFAAARPGEAVLDFCAGGGGKTLALAADMGGPAAPGRLIAHDAAPRRMADLPARLARAGARADLVAPERLAALGGRCDLVFVDAPCSGSGAWRRDPAAKWRLTPEKLARLCALQADVLEAARACLRRGGRLVYATCSVLPQENAGRFTGDARRVLLPADGADGFYAALAQF</sequence>
<dbReference type="STRING" id="89524.SAMN05444370_102365"/>
<keyword evidence="4 5" id="KW-0694">RNA-binding</keyword>
<evidence type="ECO:0000256" key="5">
    <source>
        <dbReference type="PROSITE-ProRule" id="PRU01023"/>
    </source>
</evidence>
<dbReference type="PANTHER" id="PTHR22807">
    <property type="entry name" value="NOP2 YEAST -RELATED NOL1/NOP2/FMU SUN DOMAIN-CONTAINING"/>
    <property type="match status" value="1"/>
</dbReference>
<keyword evidence="1 5" id="KW-0489">Methyltransferase</keyword>
<gene>
    <name evidence="7" type="ORF">SAMN05444370_102365</name>
</gene>
<keyword evidence="8" id="KW-1185">Reference proteome</keyword>
<evidence type="ECO:0000313" key="7">
    <source>
        <dbReference type="EMBL" id="SDZ97025.1"/>
    </source>
</evidence>
<keyword evidence="3 5" id="KW-0949">S-adenosyl-L-methionine</keyword>
<dbReference type="InterPro" id="IPR023267">
    <property type="entry name" value="RCMT"/>
</dbReference>
<dbReference type="InterPro" id="IPR029063">
    <property type="entry name" value="SAM-dependent_MTases_sf"/>
</dbReference>
<organism evidence="7 8">
    <name type="scientific">Rubrimonas cliftonensis</name>
    <dbReference type="NCBI Taxonomy" id="89524"/>
    <lineage>
        <taxon>Bacteria</taxon>
        <taxon>Pseudomonadati</taxon>
        <taxon>Pseudomonadota</taxon>
        <taxon>Alphaproteobacteria</taxon>
        <taxon>Rhodobacterales</taxon>
        <taxon>Paracoccaceae</taxon>
        <taxon>Rubrimonas</taxon>
    </lineage>
</organism>
<dbReference type="RefSeq" id="WP_093249244.1">
    <property type="nucleotide sequence ID" value="NZ_FNQM01000002.1"/>
</dbReference>
<reference evidence="7 8" key="1">
    <citation type="submission" date="2016-10" db="EMBL/GenBank/DDBJ databases">
        <authorList>
            <person name="de Groot N.N."/>
        </authorList>
    </citation>
    <scope>NUCLEOTIDE SEQUENCE [LARGE SCALE GENOMIC DNA]</scope>
    <source>
        <strain evidence="7 8">DSM 15345</strain>
    </source>
</reference>
<dbReference type="GO" id="GO:0003723">
    <property type="term" value="F:RNA binding"/>
    <property type="evidence" value="ECO:0007669"/>
    <property type="project" value="UniProtKB-UniRule"/>
</dbReference>
<evidence type="ECO:0000313" key="8">
    <source>
        <dbReference type="Proteomes" id="UP000198703"/>
    </source>
</evidence>
<evidence type="ECO:0000256" key="4">
    <source>
        <dbReference type="ARBA" id="ARBA00022884"/>
    </source>
</evidence>
<feature type="binding site" evidence="5">
    <location>
        <position position="260"/>
    </location>
    <ligand>
        <name>S-adenosyl-L-methionine</name>
        <dbReference type="ChEBI" id="CHEBI:59789"/>
    </ligand>
</feature>
<proteinExistence type="inferred from homology"/>
<dbReference type="AlphaFoldDB" id="A0A1H3XC85"/>
<dbReference type="PROSITE" id="PS51686">
    <property type="entry name" value="SAM_MT_RSMB_NOP"/>
    <property type="match status" value="1"/>
</dbReference>
<dbReference type="PRINTS" id="PR02008">
    <property type="entry name" value="RCMTFAMILY"/>
</dbReference>
<comment type="similarity">
    <text evidence="5">Belongs to the class I-like SAM-binding methyltransferase superfamily. RsmB/NOP family.</text>
</comment>
<name>A0A1H3XC85_9RHOB</name>
<dbReference type="EMBL" id="FNQM01000002">
    <property type="protein sequence ID" value="SDZ97025.1"/>
    <property type="molecule type" value="Genomic_DNA"/>
</dbReference>